<reference evidence="3 4" key="1">
    <citation type="submission" date="2016-11" db="EMBL/GenBank/DDBJ databases">
        <title>Draft Genome Sequences of Nine Cyanobacterial Strains from Diverse Habitats.</title>
        <authorList>
            <person name="Zhu T."/>
            <person name="Hou S."/>
            <person name="Lu X."/>
            <person name="Hess W.R."/>
        </authorList>
    </citation>
    <scope>NUCLEOTIDE SEQUENCE [LARGE SCALE GENOMIC DNA]</scope>
    <source>
        <strain evidence="3 4">NIES-593</strain>
    </source>
</reference>
<dbReference type="Proteomes" id="UP000186868">
    <property type="component" value="Unassembled WGS sequence"/>
</dbReference>
<proteinExistence type="predicted"/>
<evidence type="ECO:0000256" key="2">
    <source>
        <dbReference type="SAM" id="Phobius"/>
    </source>
</evidence>
<evidence type="ECO:0000313" key="3">
    <source>
        <dbReference type="EMBL" id="OKH26880.1"/>
    </source>
</evidence>
<keyword evidence="1" id="KW-0175">Coiled coil</keyword>
<dbReference type="RefSeq" id="WP_073598009.1">
    <property type="nucleotide sequence ID" value="NZ_MRCB01000001.1"/>
</dbReference>
<dbReference type="InterPro" id="IPR033456">
    <property type="entry name" value="DUF5132"/>
</dbReference>
<keyword evidence="2" id="KW-0472">Membrane</keyword>
<feature type="coiled-coil region" evidence="1">
    <location>
        <begin position="64"/>
        <end position="91"/>
    </location>
</feature>
<name>A0A1U7HTF2_9CYAN</name>
<keyword evidence="2" id="KW-0812">Transmembrane</keyword>
<sequence length="96" mass="9701">MAVKLIPDIESVVEDLGVPGIAAIVLLPVLVPVVAGVGKPIAKATIKGGILLYERGKGVIAEVGETLEDLIAEAKAELAEAGTEEVQATETEAAAS</sequence>
<accession>A0A1U7HTF2</accession>
<gene>
    <name evidence="3" type="ORF">NIES593_02265</name>
</gene>
<evidence type="ECO:0000313" key="4">
    <source>
        <dbReference type="Proteomes" id="UP000186868"/>
    </source>
</evidence>
<keyword evidence="2" id="KW-1133">Transmembrane helix</keyword>
<dbReference type="EMBL" id="MRCB01000001">
    <property type="protein sequence ID" value="OKH26880.1"/>
    <property type="molecule type" value="Genomic_DNA"/>
</dbReference>
<feature type="transmembrane region" description="Helical" evidence="2">
    <location>
        <begin position="20"/>
        <end position="38"/>
    </location>
</feature>
<evidence type="ECO:0000256" key="1">
    <source>
        <dbReference type="SAM" id="Coils"/>
    </source>
</evidence>
<dbReference type="STRING" id="1921803.NIES593_02265"/>
<dbReference type="AlphaFoldDB" id="A0A1U7HTF2"/>
<comment type="caution">
    <text evidence="3">The sequence shown here is derived from an EMBL/GenBank/DDBJ whole genome shotgun (WGS) entry which is preliminary data.</text>
</comment>
<protein>
    <submittedName>
        <fullName evidence="3">DUF5132 domain-containing protein</fullName>
    </submittedName>
</protein>
<keyword evidence="4" id="KW-1185">Reference proteome</keyword>
<dbReference type="Pfam" id="PF17195">
    <property type="entry name" value="DUF5132"/>
    <property type="match status" value="1"/>
</dbReference>
<organism evidence="3 4">
    <name type="scientific">Hydrococcus rivularis NIES-593</name>
    <dbReference type="NCBI Taxonomy" id="1921803"/>
    <lineage>
        <taxon>Bacteria</taxon>
        <taxon>Bacillati</taxon>
        <taxon>Cyanobacteriota</taxon>
        <taxon>Cyanophyceae</taxon>
        <taxon>Pleurocapsales</taxon>
        <taxon>Hydrococcaceae</taxon>
        <taxon>Hydrococcus</taxon>
    </lineage>
</organism>